<organism evidence="2 3">
    <name type="scientific">Xylanibacter rodentium</name>
    <dbReference type="NCBI Taxonomy" id="2736289"/>
    <lineage>
        <taxon>Bacteria</taxon>
        <taxon>Pseudomonadati</taxon>
        <taxon>Bacteroidota</taxon>
        <taxon>Bacteroidia</taxon>
        <taxon>Bacteroidales</taxon>
        <taxon>Prevotellaceae</taxon>
        <taxon>Xylanibacter</taxon>
    </lineage>
</organism>
<gene>
    <name evidence="2" type="ORF">HPS55_09065</name>
</gene>
<dbReference type="EMBL" id="JABKKE010000014">
    <property type="protein sequence ID" value="NPE14470.1"/>
    <property type="molecule type" value="Genomic_DNA"/>
</dbReference>
<dbReference type="GeneID" id="82157913"/>
<proteinExistence type="predicted"/>
<keyword evidence="3" id="KW-1185">Reference proteome</keyword>
<dbReference type="Proteomes" id="UP001193734">
    <property type="component" value="Unassembled WGS sequence"/>
</dbReference>
<sequence>MTKEETGILIEKYLDGDTTNAEEQLLRQHFNDVSSADIPEEWRVYKALFAWETNCGAACRGVDRTVAAGSSEDMAARSPVMRRLNMLLTSAAASAAILMAVSVWHVPSAGRQCYAVIDGRIYTDNDVVEREAEEALSLVAGSCDDAFDALMMMRSCGGDITDDDE</sequence>
<evidence type="ECO:0000313" key="3">
    <source>
        <dbReference type="Proteomes" id="UP001193734"/>
    </source>
</evidence>
<accession>A0ABX2AV25</accession>
<evidence type="ECO:0000313" key="2">
    <source>
        <dbReference type="EMBL" id="NPE14470.1"/>
    </source>
</evidence>
<dbReference type="RefSeq" id="WP_172177846.1">
    <property type="nucleotide sequence ID" value="NZ_CASGIA010000044.1"/>
</dbReference>
<evidence type="ECO:0000256" key="1">
    <source>
        <dbReference type="SAM" id="Phobius"/>
    </source>
</evidence>
<reference evidence="2 3" key="1">
    <citation type="submission" date="2020-05" db="EMBL/GenBank/DDBJ databases">
        <title>Distinct polysaccharide utilization as determinants for interspecies competition between intestinal Prevotella spp.</title>
        <authorList>
            <person name="Galvez E.J.C."/>
            <person name="Iljazovic A."/>
            <person name="Strowig T."/>
        </authorList>
    </citation>
    <scope>NUCLEOTIDE SEQUENCE [LARGE SCALE GENOMIC DNA]</scope>
    <source>
        <strain evidence="2 3">PROD</strain>
    </source>
</reference>
<protein>
    <submittedName>
        <fullName evidence="2">Uncharacterized protein</fullName>
    </submittedName>
</protein>
<keyword evidence="1" id="KW-1133">Transmembrane helix</keyword>
<feature type="transmembrane region" description="Helical" evidence="1">
    <location>
        <begin position="84"/>
        <end position="104"/>
    </location>
</feature>
<comment type="caution">
    <text evidence="2">The sequence shown here is derived from an EMBL/GenBank/DDBJ whole genome shotgun (WGS) entry which is preliminary data.</text>
</comment>
<keyword evidence="1" id="KW-0472">Membrane</keyword>
<keyword evidence="1" id="KW-0812">Transmembrane</keyword>
<name>A0ABX2AV25_9BACT</name>